<evidence type="ECO:0000256" key="3">
    <source>
        <dbReference type="ARBA" id="ARBA00022490"/>
    </source>
</evidence>
<keyword evidence="3" id="KW-0963">Cytoplasm</keyword>
<dbReference type="PANTHER" id="PTHR33705:SF2">
    <property type="entry name" value="PHOSPHOCARRIER PROTEIN NPR"/>
    <property type="match status" value="1"/>
</dbReference>
<organism evidence="6 7">
    <name type="scientific">Sediminispirochaeta smaragdinae (strain DSM 11293 / JCM 15392 / SEBR 4228)</name>
    <name type="common">Spirochaeta smaragdinae</name>
    <dbReference type="NCBI Taxonomy" id="573413"/>
    <lineage>
        <taxon>Bacteria</taxon>
        <taxon>Pseudomonadati</taxon>
        <taxon>Spirochaetota</taxon>
        <taxon>Spirochaetia</taxon>
        <taxon>Spirochaetales</taxon>
        <taxon>Spirochaetaceae</taxon>
        <taxon>Sediminispirochaeta</taxon>
    </lineage>
</organism>
<name>E1R7D9_SEDSS</name>
<dbReference type="AlphaFoldDB" id="E1R7D9"/>
<dbReference type="PRINTS" id="PR00107">
    <property type="entry name" value="PHOSPHOCPHPR"/>
</dbReference>
<dbReference type="CDD" id="cd00367">
    <property type="entry name" value="PTS-HPr_like"/>
    <property type="match status" value="1"/>
</dbReference>
<comment type="subcellular location">
    <subcellularLocation>
        <location evidence="1">Cytoplasm</location>
    </subcellularLocation>
</comment>
<dbReference type="HOGENOM" id="CLU_136230_2_2_12"/>
<dbReference type="RefSeq" id="WP_013256103.1">
    <property type="nucleotide sequence ID" value="NC_014364.1"/>
</dbReference>
<evidence type="ECO:0000313" key="7">
    <source>
        <dbReference type="Proteomes" id="UP000002318"/>
    </source>
</evidence>
<dbReference type="eggNOG" id="COG1925">
    <property type="taxonomic scope" value="Bacteria"/>
</dbReference>
<gene>
    <name evidence="6" type="ordered locus">Spirs_3556</name>
</gene>
<dbReference type="InterPro" id="IPR000032">
    <property type="entry name" value="HPr-like"/>
</dbReference>
<dbReference type="InterPro" id="IPR035895">
    <property type="entry name" value="HPr-like_sf"/>
</dbReference>
<dbReference type="PROSITE" id="PS51350">
    <property type="entry name" value="PTS_HPR_DOM"/>
    <property type="match status" value="1"/>
</dbReference>
<dbReference type="KEGG" id="ssm:Spirs_3556"/>
<dbReference type="GO" id="GO:0009401">
    <property type="term" value="P:phosphoenolpyruvate-dependent sugar phosphotransferase system"/>
    <property type="evidence" value="ECO:0007669"/>
    <property type="project" value="UniProtKB-KW"/>
</dbReference>
<reference evidence="6 7" key="1">
    <citation type="journal article" date="2010" name="Stand. Genomic Sci.">
        <title>Complete genome sequence of Spirochaeta smaragdinae type strain (SEBR 4228).</title>
        <authorList>
            <person name="Mavromatis K."/>
            <person name="Yasawong M."/>
            <person name="Chertkov O."/>
            <person name="Lapidus A."/>
            <person name="Lucas S."/>
            <person name="Nolan M."/>
            <person name="Del Rio T.G."/>
            <person name="Tice H."/>
            <person name="Cheng J.F."/>
            <person name="Pitluck S."/>
            <person name="Liolios K."/>
            <person name="Ivanova N."/>
            <person name="Tapia R."/>
            <person name="Han C."/>
            <person name="Bruce D."/>
            <person name="Goodwin L."/>
            <person name="Pati A."/>
            <person name="Chen A."/>
            <person name="Palaniappan K."/>
            <person name="Land M."/>
            <person name="Hauser L."/>
            <person name="Chang Y.J."/>
            <person name="Jeffries C.D."/>
            <person name="Detter J.C."/>
            <person name="Rohde M."/>
            <person name="Brambilla E."/>
            <person name="Spring S."/>
            <person name="Goker M."/>
            <person name="Sikorski J."/>
            <person name="Woyke T."/>
            <person name="Bristow J."/>
            <person name="Eisen J.A."/>
            <person name="Markowitz V."/>
            <person name="Hugenholtz P."/>
            <person name="Klenk H.P."/>
            <person name="Kyrpides N.C."/>
        </authorList>
    </citation>
    <scope>NUCLEOTIDE SEQUENCE [LARGE SCALE GENOMIC DNA]</scope>
    <source>
        <strain evidence="7">DSM 11293 / JCM 15392 / SEBR 4228</strain>
    </source>
</reference>
<dbReference type="PANTHER" id="PTHR33705">
    <property type="entry name" value="PHOSPHOCARRIER PROTEIN HPR"/>
    <property type="match status" value="1"/>
</dbReference>
<evidence type="ECO:0000256" key="1">
    <source>
        <dbReference type="ARBA" id="ARBA00004496"/>
    </source>
</evidence>
<dbReference type="STRING" id="573413.Spirs_3556"/>
<dbReference type="NCBIfam" id="TIGR01003">
    <property type="entry name" value="PTS_HPr_family"/>
    <property type="match status" value="1"/>
</dbReference>
<dbReference type="InterPro" id="IPR001020">
    <property type="entry name" value="PTS_HPr_His_P_site"/>
</dbReference>
<accession>E1R7D9</accession>
<protein>
    <submittedName>
        <fullName evidence="6">Phosphotransferase system, phosphocarrier protein HPr</fullName>
    </submittedName>
</protein>
<comment type="similarity">
    <text evidence="2">Belongs to the HPr family.</text>
</comment>
<dbReference type="PROSITE" id="PS00369">
    <property type="entry name" value="PTS_HPR_HIS"/>
    <property type="match status" value="1"/>
</dbReference>
<keyword evidence="4" id="KW-0598">Phosphotransferase system</keyword>
<dbReference type="Proteomes" id="UP000002318">
    <property type="component" value="Chromosome"/>
</dbReference>
<evidence type="ECO:0000259" key="5">
    <source>
        <dbReference type="PROSITE" id="PS51350"/>
    </source>
</evidence>
<evidence type="ECO:0000313" key="6">
    <source>
        <dbReference type="EMBL" id="ADK82644.1"/>
    </source>
</evidence>
<dbReference type="Gene3D" id="3.30.1340.10">
    <property type="entry name" value="HPr-like"/>
    <property type="match status" value="1"/>
</dbReference>
<keyword evidence="7" id="KW-1185">Reference proteome</keyword>
<evidence type="ECO:0000256" key="4">
    <source>
        <dbReference type="ARBA" id="ARBA00022683"/>
    </source>
</evidence>
<dbReference type="InterPro" id="IPR050399">
    <property type="entry name" value="HPr"/>
</dbReference>
<dbReference type="EMBL" id="CP002116">
    <property type="protein sequence ID" value="ADK82644.1"/>
    <property type="molecule type" value="Genomic_DNA"/>
</dbReference>
<dbReference type="SUPFAM" id="SSF55594">
    <property type="entry name" value="HPr-like"/>
    <property type="match status" value="1"/>
</dbReference>
<sequence length="91" mass="9979">MLEETIIVKSEEGLHTRPANKFVQLVRQLGCHVTIRKGEKEAPGTSLLKIMKMGVVRGDEVLLICDGEDEEGAMDTLKRFLIEGPAGEGQS</sequence>
<dbReference type="Pfam" id="PF00381">
    <property type="entry name" value="PTS-HPr"/>
    <property type="match status" value="1"/>
</dbReference>
<dbReference type="GO" id="GO:0005737">
    <property type="term" value="C:cytoplasm"/>
    <property type="evidence" value="ECO:0007669"/>
    <property type="project" value="UniProtKB-SubCell"/>
</dbReference>
<dbReference type="OrthoDB" id="350754at2"/>
<evidence type="ECO:0000256" key="2">
    <source>
        <dbReference type="ARBA" id="ARBA00010736"/>
    </source>
</evidence>
<feature type="domain" description="HPr" evidence="5">
    <location>
        <begin position="1"/>
        <end position="89"/>
    </location>
</feature>
<proteinExistence type="inferred from homology"/>